<feature type="domain" description="Copper amine oxidase-like N-terminal" evidence="2">
    <location>
        <begin position="52"/>
        <end position="143"/>
    </location>
</feature>
<evidence type="ECO:0000313" key="4">
    <source>
        <dbReference type="Proteomes" id="UP000309676"/>
    </source>
</evidence>
<dbReference type="AlphaFoldDB" id="A0A5R9G9Z4"/>
<dbReference type="InterPro" id="IPR036582">
    <property type="entry name" value="Mao_N_sf"/>
</dbReference>
<dbReference type="Pfam" id="PF07833">
    <property type="entry name" value="Cu_amine_oxidN1"/>
    <property type="match status" value="1"/>
</dbReference>
<dbReference type="InterPro" id="IPR012854">
    <property type="entry name" value="Cu_amine_oxidase-like_N"/>
</dbReference>
<dbReference type="PROSITE" id="PS51257">
    <property type="entry name" value="PROKAR_LIPOPROTEIN"/>
    <property type="match status" value="1"/>
</dbReference>
<dbReference type="Proteomes" id="UP000309676">
    <property type="component" value="Unassembled WGS sequence"/>
</dbReference>
<proteinExistence type="predicted"/>
<organism evidence="3 4">
    <name type="scientific">Paenibacillus antri</name>
    <dbReference type="NCBI Taxonomy" id="2582848"/>
    <lineage>
        <taxon>Bacteria</taxon>
        <taxon>Bacillati</taxon>
        <taxon>Bacillota</taxon>
        <taxon>Bacilli</taxon>
        <taxon>Bacillales</taxon>
        <taxon>Paenibacillaceae</taxon>
        <taxon>Paenibacillus</taxon>
    </lineage>
</organism>
<reference evidence="3 4" key="1">
    <citation type="submission" date="2019-05" db="EMBL/GenBank/DDBJ databases">
        <authorList>
            <person name="Narsing Rao M.P."/>
            <person name="Li W.J."/>
        </authorList>
    </citation>
    <scope>NUCLEOTIDE SEQUENCE [LARGE SCALE GENOMIC DNA]</scope>
    <source>
        <strain evidence="3 4">SYSU_K30003</strain>
    </source>
</reference>
<name>A0A5R9G9Z4_9BACL</name>
<evidence type="ECO:0000256" key="1">
    <source>
        <dbReference type="SAM" id="SignalP"/>
    </source>
</evidence>
<dbReference type="SUPFAM" id="SSF55383">
    <property type="entry name" value="Copper amine oxidase, domain N"/>
    <property type="match status" value="1"/>
</dbReference>
<dbReference type="RefSeq" id="WP_138193552.1">
    <property type="nucleotide sequence ID" value="NZ_VCIW01000004.1"/>
</dbReference>
<gene>
    <name evidence="3" type="ORF">FE782_07955</name>
</gene>
<accession>A0A5R9G9Z4</accession>
<evidence type="ECO:0000313" key="3">
    <source>
        <dbReference type="EMBL" id="TLS52561.1"/>
    </source>
</evidence>
<keyword evidence="4" id="KW-1185">Reference proteome</keyword>
<protein>
    <submittedName>
        <fullName evidence="3">Copper amine oxidase N-terminal domain-containing protein</fullName>
    </submittedName>
</protein>
<evidence type="ECO:0000259" key="2">
    <source>
        <dbReference type="Pfam" id="PF07833"/>
    </source>
</evidence>
<sequence>MKKKLISSAAVAALACSIGAGVQAAEADKVEVKLTIGKAEAVVGGQSLPVKPPVIVNNSTLVPLRVISAAFASDPQWLPDTQGIVLTYGGKTIELTIDSVVSTVNGEKRNVPSAPKLIDGTTMVPVRFISETFGAEVSFQDEGGVQSIMISGSLAEGATPSEGAPVIDGDEGKTKIGDSHWGWTMNYPSGLVQDFQALNGEWIYFSDANGEYGIDIEVDTTQPKMKASGLLSALTESVYDGTILDKQLVQSGPVPYAKVVSRSSAGSYLENRLYLKDGVLYWYGFEAYDEANYKNQAKMRVYQDLIDSFEVTFDASDDETKDVSSVKDGYIQHTDNVYGISMELPASWTATSDTTGLNFYAAEGDLSLYFTMNSLEKGDTLEAWAQRHEKRFAQELLPAYREIGKLPDTKVDGARALVRLWSERADESPDWTDTYDVYVIKGGYKYNFSFFYGKDNRDENRPTIERIIESIRIDESVAEDNFGYLDDAYGIDMDETMEIVNEAYGYSLVVPAFWTEGYYNSDESYTYEYRGGSLTIEADDATTFKDAVVSEEDYLEFGMEFDSTMKIVENVETTFKGVPAKKIVVRSGGGAEGSLVSTTYVLEKNKVVYTIRAEEFQSSRTPENIKRMKDAIDSLTFE</sequence>
<feature type="signal peptide" evidence="1">
    <location>
        <begin position="1"/>
        <end position="24"/>
    </location>
</feature>
<feature type="chain" id="PRO_5039729316" evidence="1">
    <location>
        <begin position="25"/>
        <end position="638"/>
    </location>
</feature>
<comment type="caution">
    <text evidence="3">The sequence shown here is derived from an EMBL/GenBank/DDBJ whole genome shotgun (WGS) entry which is preliminary data.</text>
</comment>
<dbReference type="EMBL" id="VCIW01000004">
    <property type="protein sequence ID" value="TLS52561.1"/>
    <property type="molecule type" value="Genomic_DNA"/>
</dbReference>
<dbReference type="Gene3D" id="3.30.457.10">
    <property type="entry name" value="Copper amine oxidase-like, N-terminal domain"/>
    <property type="match status" value="2"/>
</dbReference>
<keyword evidence="1" id="KW-0732">Signal</keyword>
<dbReference type="OrthoDB" id="1736367at2"/>
<dbReference type="Gene3D" id="3.40.1000.10">
    <property type="entry name" value="Mog1/PsbP, alpha/beta/alpha sandwich"/>
    <property type="match status" value="1"/>
</dbReference>